<dbReference type="PANTHER" id="PTHR42776">
    <property type="entry name" value="SERINE PEPTIDASE S9 FAMILY MEMBER"/>
    <property type="match status" value="1"/>
</dbReference>
<dbReference type="InterPro" id="IPR029058">
    <property type="entry name" value="AB_hydrolase_fold"/>
</dbReference>
<accession>A0A3B7MJX5</accession>
<keyword evidence="1" id="KW-0378">Hydrolase</keyword>
<evidence type="ECO:0000313" key="4">
    <source>
        <dbReference type="EMBL" id="AXY74752.1"/>
    </source>
</evidence>
<evidence type="ECO:0000256" key="1">
    <source>
        <dbReference type="ARBA" id="ARBA00022801"/>
    </source>
</evidence>
<feature type="domain" description="Peptidase S9 prolyl oligopeptidase catalytic" evidence="3">
    <location>
        <begin position="567"/>
        <end position="778"/>
    </location>
</feature>
<dbReference type="InterPro" id="IPR001375">
    <property type="entry name" value="Peptidase_S9_cat"/>
</dbReference>
<dbReference type="GO" id="GO:0006508">
    <property type="term" value="P:proteolysis"/>
    <property type="evidence" value="ECO:0007669"/>
    <property type="project" value="InterPro"/>
</dbReference>
<evidence type="ECO:0000313" key="5">
    <source>
        <dbReference type="Proteomes" id="UP000263900"/>
    </source>
</evidence>
<feature type="signal peptide" evidence="2">
    <location>
        <begin position="1"/>
        <end position="18"/>
    </location>
</feature>
<dbReference type="SUPFAM" id="SSF53474">
    <property type="entry name" value="alpha/beta-Hydrolases"/>
    <property type="match status" value="1"/>
</dbReference>
<proteinExistence type="predicted"/>
<dbReference type="PANTHER" id="PTHR42776:SF4">
    <property type="entry name" value="ACYLAMINO-ACID-RELEASING ENZYME"/>
    <property type="match status" value="1"/>
</dbReference>
<dbReference type="Pfam" id="PF00326">
    <property type="entry name" value="Peptidase_S9"/>
    <property type="match status" value="1"/>
</dbReference>
<gene>
    <name evidence="4" type="ORF">D3H65_12500</name>
</gene>
<evidence type="ECO:0000256" key="2">
    <source>
        <dbReference type="SAM" id="SignalP"/>
    </source>
</evidence>
<keyword evidence="2" id="KW-0732">Signal</keyword>
<keyword evidence="5" id="KW-1185">Reference proteome</keyword>
<dbReference type="OrthoDB" id="9812921at2"/>
<dbReference type="KEGG" id="pseg:D3H65_12500"/>
<protein>
    <submittedName>
        <fullName evidence="4">S9 family peptidase</fullName>
    </submittedName>
</protein>
<dbReference type="Gene3D" id="3.40.50.1820">
    <property type="entry name" value="alpha/beta hydrolase"/>
    <property type="match status" value="1"/>
</dbReference>
<dbReference type="Proteomes" id="UP000263900">
    <property type="component" value="Chromosome"/>
</dbReference>
<feature type="chain" id="PRO_5017673207" evidence="2">
    <location>
        <begin position="19"/>
        <end position="823"/>
    </location>
</feature>
<dbReference type="EMBL" id="CP032157">
    <property type="protein sequence ID" value="AXY74752.1"/>
    <property type="molecule type" value="Genomic_DNA"/>
</dbReference>
<reference evidence="4 5" key="1">
    <citation type="submission" date="2018-09" db="EMBL/GenBank/DDBJ databases">
        <title>Genome sequencing of strain 6GH32-13.</title>
        <authorList>
            <person name="Weon H.-Y."/>
            <person name="Heo J."/>
            <person name="Kwon S.-W."/>
        </authorList>
    </citation>
    <scope>NUCLEOTIDE SEQUENCE [LARGE SCALE GENOMIC DNA]</scope>
    <source>
        <strain evidence="4 5">5GH32-13</strain>
    </source>
</reference>
<sequence length="823" mass="93316">MKKAITLLSALFFLQAVAAQQKPQIDTAMLYTWPYLLPYENNVVISKSGHYVAYIIYQVQPGLHSLTIQDLRGSWKKTMQVRKPAILFFDAQDKLLLWKDGDTVWQQELGKDRSRVLDSAEQLTDGTQEKRPWIDLLAGDSAIQRKIRTAAFKYLKGANVGEMIGFSEDGCRLFFQVRQPLALLKRDTGVVPVDIWSYRDEIIYPAQQKVIDSCRTYIAVMDVDSGQAYLLEKEWDEHLLFDSRCTYQLLLKGGTRNPDIASWWPHANPASAWLVSTKDGSRREVMVPATGIQFFYSPAGRWIYYWDRAAKHYYSLDPNTGISRNITSNIPVNVLDDVDELTEPVPAGIAGWLVGDTAVWLYDCYDIWQVDPAGARLPVNLTGGYGRSHGIKLRLVDENQLPFEEKEELLLSGFDVNTKYNGFFQMLPDVPGEPEVLIIGSYTYYQTTIMKQSFSIGMRPLQGGTGKHKRWIVWRESATEYPNLYVSKDLRSFTPLTQLAPQRAYNWLHTELVTWTMFNGATGSGVLYKPDNFDPKLQYPVLFNFYERYAQRCYQFPMPGLTTDNINIPWFVSRGYLVFTPDIRFSIPGTDSVLAVEDAAYNTVVSAAQWLATLPYIDGKRMGIQGHSFGGLEVYNLITRTGLFAAAATVGATSDLISSYLGLVTGGVQVAGAPEKQHKQDHPQARIGKTPWEAQQVYQQNSPVLNANNITTPLMIVHNKLDGSINYRQGVEMYMAMRRLGKPCWLLQYDRSGHTLSNRQDAIDYTLRLTQFFDHYLQYKPAPRWMTKTNLAGYKGVNDLYAQDEVGQCAPGCPICSHRKSLP</sequence>
<dbReference type="AlphaFoldDB" id="A0A3B7MJX5"/>
<organism evidence="4 5">
    <name type="scientific">Paraflavitalea soli</name>
    <dbReference type="NCBI Taxonomy" id="2315862"/>
    <lineage>
        <taxon>Bacteria</taxon>
        <taxon>Pseudomonadati</taxon>
        <taxon>Bacteroidota</taxon>
        <taxon>Chitinophagia</taxon>
        <taxon>Chitinophagales</taxon>
        <taxon>Chitinophagaceae</taxon>
        <taxon>Paraflavitalea</taxon>
    </lineage>
</organism>
<dbReference type="SUPFAM" id="SSF69304">
    <property type="entry name" value="Tricorn protease N-terminal domain"/>
    <property type="match status" value="1"/>
</dbReference>
<evidence type="ECO:0000259" key="3">
    <source>
        <dbReference type="Pfam" id="PF00326"/>
    </source>
</evidence>
<dbReference type="GO" id="GO:0004252">
    <property type="term" value="F:serine-type endopeptidase activity"/>
    <property type="evidence" value="ECO:0007669"/>
    <property type="project" value="TreeGrafter"/>
</dbReference>
<name>A0A3B7MJX5_9BACT</name>
<dbReference type="RefSeq" id="WP_119050635.1">
    <property type="nucleotide sequence ID" value="NZ_CP032157.1"/>
</dbReference>